<keyword evidence="5 6" id="KW-0472">Membrane</keyword>
<keyword evidence="4 6" id="KW-1133">Transmembrane helix</keyword>
<comment type="caution">
    <text evidence="7">The sequence shown here is derived from an EMBL/GenBank/DDBJ whole genome shotgun (WGS) entry which is preliminary data.</text>
</comment>
<evidence type="ECO:0000256" key="5">
    <source>
        <dbReference type="ARBA" id="ARBA00023136"/>
    </source>
</evidence>
<evidence type="ECO:0000313" key="8">
    <source>
        <dbReference type="Proteomes" id="UP001165962"/>
    </source>
</evidence>
<feature type="transmembrane region" description="Helical" evidence="6">
    <location>
        <begin position="123"/>
        <end position="141"/>
    </location>
</feature>
<feature type="transmembrane region" description="Helical" evidence="6">
    <location>
        <begin position="21"/>
        <end position="54"/>
    </location>
</feature>
<dbReference type="PANTHER" id="PTHR43723">
    <property type="entry name" value="COBALT TRANSPORT PROTEIN CBIQ"/>
    <property type="match status" value="1"/>
</dbReference>
<protein>
    <submittedName>
        <fullName evidence="7">Cobalt ECF transporter T component CbiQ</fullName>
    </submittedName>
</protein>
<evidence type="ECO:0000256" key="2">
    <source>
        <dbReference type="ARBA" id="ARBA00022475"/>
    </source>
</evidence>
<feature type="transmembrane region" description="Helical" evidence="6">
    <location>
        <begin position="153"/>
        <end position="173"/>
    </location>
</feature>
<dbReference type="RefSeq" id="WP_166152157.1">
    <property type="nucleotide sequence ID" value="NZ_JAAOIW010000006.1"/>
</dbReference>
<keyword evidence="2" id="KW-1003">Cell membrane</keyword>
<evidence type="ECO:0000256" key="1">
    <source>
        <dbReference type="ARBA" id="ARBA00004651"/>
    </source>
</evidence>
<dbReference type="PANTHER" id="PTHR43723:SF1">
    <property type="entry name" value="COBALT TRANSPORT PROTEIN CBIQ"/>
    <property type="match status" value="1"/>
</dbReference>
<dbReference type="InterPro" id="IPR012809">
    <property type="entry name" value="ECF_CbiQ"/>
</dbReference>
<organism evidence="7 8">
    <name type="scientific">Paenibacillus agricola</name>
    <dbReference type="NCBI Taxonomy" id="2716264"/>
    <lineage>
        <taxon>Bacteria</taxon>
        <taxon>Bacillati</taxon>
        <taxon>Bacillota</taxon>
        <taxon>Bacilli</taxon>
        <taxon>Bacillales</taxon>
        <taxon>Paenibacillaceae</taxon>
        <taxon>Paenibacillus</taxon>
    </lineage>
</organism>
<dbReference type="Proteomes" id="UP001165962">
    <property type="component" value="Unassembled WGS sequence"/>
</dbReference>
<feature type="transmembrane region" description="Helical" evidence="6">
    <location>
        <begin position="60"/>
        <end position="81"/>
    </location>
</feature>
<sequence>MIRLIDTLSYRNKLRSVSPMWKCGFAAILLLFSYLSQPVVQLLVVGWMLVWSVLYARTPIRAYLLLLGLPCLFYVSSLPAIMIEMRSLSADSMAGMGAGQVLFSVLNWTFYVTDAGLYKAGFLFMRVLACTSCLTFVMLSTPMSELFQVMGKLRMPALVLEIMLIMYRFLFLLTETAQQMYVAQQARGGQSGFRGRLNDTAILVVRLFGKTMHRYKGLSHGLIARGFTDDIRMAPYEAKPIPLRYQWESYLGVAGLLLLELWIRWGDML</sequence>
<dbReference type="InterPro" id="IPR003339">
    <property type="entry name" value="ABC/ECF_trnsptr_transmembrane"/>
</dbReference>
<dbReference type="InterPro" id="IPR052770">
    <property type="entry name" value="Cobalt_transport_CbiQ"/>
</dbReference>
<name>A0ABX0J991_9BACL</name>
<dbReference type="NCBIfam" id="TIGR02454">
    <property type="entry name" value="ECF_T_CbiQ"/>
    <property type="match status" value="1"/>
</dbReference>
<comment type="subcellular location">
    <subcellularLocation>
        <location evidence="1">Cell membrane</location>
        <topology evidence="1">Multi-pass membrane protein</topology>
    </subcellularLocation>
</comment>
<dbReference type="CDD" id="cd16914">
    <property type="entry name" value="EcfT"/>
    <property type="match status" value="1"/>
</dbReference>
<reference evidence="7" key="1">
    <citation type="submission" date="2020-03" db="EMBL/GenBank/DDBJ databases">
        <title>Draft sequencing of Paenibacilllus sp. S3N08.</title>
        <authorList>
            <person name="Kim D.-U."/>
        </authorList>
    </citation>
    <scope>NUCLEOTIDE SEQUENCE</scope>
    <source>
        <strain evidence="7">S3N08</strain>
    </source>
</reference>
<feature type="transmembrane region" description="Helical" evidence="6">
    <location>
        <begin position="93"/>
        <end position="111"/>
    </location>
</feature>
<accession>A0ABX0J991</accession>
<keyword evidence="8" id="KW-1185">Reference proteome</keyword>
<dbReference type="Pfam" id="PF02361">
    <property type="entry name" value="CbiQ"/>
    <property type="match status" value="1"/>
</dbReference>
<evidence type="ECO:0000313" key="7">
    <source>
        <dbReference type="EMBL" id="NHN31876.1"/>
    </source>
</evidence>
<evidence type="ECO:0000256" key="4">
    <source>
        <dbReference type="ARBA" id="ARBA00022989"/>
    </source>
</evidence>
<gene>
    <name evidence="7" type="primary">cbiQ</name>
    <name evidence="7" type="ORF">G9U52_18735</name>
</gene>
<keyword evidence="3 6" id="KW-0812">Transmembrane</keyword>
<dbReference type="EMBL" id="JAAOIW010000006">
    <property type="protein sequence ID" value="NHN31876.1"/>
    <property type="molecule type" value="Genomic_DNA"/>
</dbReference>
<evidence type="ECO:0000256" key="6">
    <source>
        <dbReference type="SAM" id="Phobius"/>
    </source>
</evidence>
<proteinExistence type="predicted"/>
<evidence type="ECO:0000256" key="3">
    <source>
        <dbReference type="ARBA" id="ARBA00022692"/>
    </source>
</evidence>